<dbReference type="Gene3D" id="3.90.780.10">
    <property type="entry name" value="5'-Nucleotidase, C-terminal domain"/>
    <property type="match status" value="1"/>
</dbReference>
<sequence>MKKTFLLILTLLFFSLFLTNCNNKKPTATIDLISTSDLRGFALTPSEEHIGYTQIANYVEFLKENNEAVLLVDAGDYIQGSAITNLNKGSQVIEVMNVAGYDAAGIGHHEFDFGSAQLLSLKKKASFPLVSANTRRNQGKESPFLSYHSTTLQNVRVAIIGITTPETAWKTAAPNILGWEFFDPIEVLEPLIKQIKPNHDIIILLAHIDEEEKVTAVDIARKIPEINVIISGAEEMLQVKERTVGKTFIISSGRDAQALAHTSIHIEHGVITQINGQVLHMTAEELHAGYKLRPRALKVQELLQRISLENNDMLNQVIMEINQNLEGSRDIVRREETNLGHLITDAFRVESGAQLAIMNGGGIRNSIPSGDVTFGQILGVLPFEDTLVSVSITGSALKEALEHSLRLYPEENGAFLHISGFTYTYDPRAEVGERIHSISINNEPIDMNAEYTLALLSFLAHGGDGYDMLKLPILGEYSTDSDILIQYIQDQGNNTLNNIEDSRTFLIN</sequence>
<feature type="chain" id="PRO_5038170143" evidence="1">
    <location>
        <begin position="25"/>
        <end position="508"/>
    </location>
</feature>
<dbReference type="GO" id="GO:0016787">
    <property type="term" value="F:hydrolase activity"/>
    <property type="evidence" value="ECO:0007669"/>
    <property type="project" value="UniProtKB-KW"/>
</dbReference>
<feature type="signal peptide" evidence="1">
    <location>
        <begin position="1"/>
        <end position="24"/>
    </location>
</feature>
<evidence type="ECO:0000313" key="3">
    <source>
        <dbReference type="EMBL" id="NIZ47275.1"/>
    </source>
</evidence>
<proteinExistence type="inferred from homology"/>
<dbReference type="Pfam" id="PF02872">
    <property type="entry name" value="5_nucleotid_C"/>
    <property type="match status" value="1"/>
</dbReference>
<dbReference type="PRINTS" id="PR01607">
    <property type="entry name" value="APYRASEFAMLY"/>
</dbReference>
<dbReference type="GO" id="GO:0009166">
    <property type="term" value="P:nucleotide catabolic process"/>
    <property type="evidence" value="ECO:0007669"/>
    <property type="project" value="InterPro"/>
</dbReference>
<organism evidence="3 4">
    <name type="scientific">Entomospira nematocerorum</name>
    <dbReference type="NCBI Taxonomy" id="2719987"/>
    <lineage>
        <taxon>Bacteria</taxon>
        <taxon>Pseudomonadati</taxon>
        <taxon>Spirochaetota</taxon>
        <taxon>Spirochaetia</taxon>
        <taxon>Spirochaetales</taxon>
        <taxon>Spirochaetaceae</taxon>
        <taxon>Entomospira</taxon>
    </lineage>
</organism>
<evidence type="ECO:0000256" key="1">
    <source>
        <dbReference type="RuleBase" id="RU362119"/>
    </source>
</evidence>
<keyword evidence="4" id="KW-1185">Reference proteome</keyword>
<accession>A0A968GFE6</accession>
<dbReference type="InterPro" id="IPR006179">
    <property type="entry name" value="5_nucleotidase/apyrase"/>
</dbReference>
<protein>
    <submittedName>
        <fullName evidence="3">Bifunctional metallophosphatase/5'-nucleotidase</fullName>
    </submittedName>
</protein>
<keyword evidence="1" id="KW-0732">Signal</keyword>
<gene>
    <name evidence="3" type="ORF">HCT46_05015</name>
</gene>
<dbReference type="PANTHER" id="PTHR11575">
    <property type="entry name" value="5'-NUCLEOTIDASE-RELATED"/>
    <property type="match status" value="1"/>
</dbReference>
<dbReference type="RefSeq" id="WP_167703684.1">
    <property type="nucleotide sequence ID" value="NZ_CP118168.1"/>
</dbReference>
<dbReference type="InterPro" id="IPR036907">
    <property type="entry name" value="5'-Nucleotdase_C_sf"/>
</dbReference>
<evidence type="ECO:0000313" key="4">
    <source>
        <dbReference type="Proteomes" id="UP000752013"/>
    </source>
</evidence>
<dbReference type="AlphaFoldDB" id="A0A968GFE6"/>
<dbReference type="PANTHER" id="PTHR11575:SF24">
    <property type="entry name" value="5'-NUCLEOTIDASE"/>
    <property type="match status" value="1"/>
</dbReference>
<keyword evidence="1" id="KW-0547">Nucleotide-binding</keyword>
<reference evidence="3" key="1">
    <citation type="submission" date="2020-03" db="EMBL/GenBank/DDBJ databases">
        <title>Spirochaetal bacteria isolated from arthropods constitute a novel genus Entomospira genus novum within the order Spirochaetales.</title>
        <authorList>
            <person name="Grana-Miraglia L."/>
            <person name="Sikutova S."/>
            <person name="Fingerle V."/>
            <person name="Sing A."/>
            <person name="Castillo-Ramirez S."/>
            <person name="Margos G."/>
            <person name="Rudolf I."/>
        </authorList>
    </citation>
    <scope>NUCLEOTIDE SEQUENCE</scope>
    <source>
        <strain evidence="3">BR208</strain>
    </source>
</reference>
<comment type="caution">
    <text evidence="3">The sequence shown here is derived from an EMBL/GenBank/DDBJ whole genome shotgun (WGS) entry which is preliminary data.</text>
</comment>
<name>A0A968GFE6_9SPIO</name>
<dbReference type="EMBL" id="JAATLK010000001">
    <property type="protein sequence ID" value="NIZ47275.1"/>
    <property type="molecule type" value="Genomic_DNA"/>
</dbReference>
<keyword evidence="1" id="KW-0378">Hydrolase</keyword>
<dbReference type="GO" id="GO:0000166">
    <property type="term" value="F:nucleotide binding"/>
    <property type="evidence" value="ECO:0007669"/>
    <property type="project" value="UniProtKB-KW"/>
</dbReference>
<dbReference type="Gene3D" id="3.60.21.10">
    <property type="match status" value="1"/>
</dbReference>
<dbReference type="InterPro" id="IPR008334">
    <property type="entry name" value="5'-Nucleotdase_C"/>
</dbReference>
<dbReference type="SUPFAM" id="SSF55816">
    <property type="entry name" value="5'-nucleotidase (syn. UDP-sugar hydrolase), C-terminal domain"/>
    <property type="match status" value="1"/>
</dbReference>
<dbReference type="Proteomes" id="UP000752013">
    <property type="component" value="Unassembled WGS sequence"/>
</dbReference>
<dbReference type="SUPFAM" id="SSF56300">
    <property type="entry name" value="Metallo-dependent phosphatases"/>
    <property type="match status" value="1"/>
</dbReference>
<evidence type="ECO:0000259" key="2">
    <source>
        <dbReference type="Pfam" id="PF02872"/>
    </source>
</evidence>
<dbReference type="GO" id="GO:0030288">
    <property type="term" value="C:outer membrane-bounded periplasmic space"/>
    <property type="evidence" value="ECO:0007669"/>
    <property type="project" value="TreeGrafter"/>
</dbReference>
<comment type="similarity">
    <text evidence="1">Belongs to the 5'-nucleotidase family.</text>
</comment>
<dbReference type="InterPro" id="IPR029052">
    <property type="entry name" value="Metallo-depent_PP-like"/>
</dbReference>
<feature type="domain" description="5'-Nucleotidase C-terminal" evidence="2">
    <location>
        <begin position="326"/>
        <end position="470"/>
    </location>
</feature>